<feature type="signal peptide" evidence="2">
    <location>
        <begin position="1"/>
        <end position="21"/>
    </location>
</feature>
<dbReference type="Proteomes" id="UP000193100">
    <property type="component" value="Chromosome"/>
</dbReference>
<reference evidence="3 4" key="1">
    <citation type="submission" date="2017-04" db="EMBL/GenBank/DDBJ databases">
        <title>Genome Sequence of Marinobacter salarius strain SMR5 Isolated from a culture of the Diatom Skeletonema marinoi.</title>
        <authorList>
            <person name="Topel M."/>
            <person name="Pinder M.I.M."/>
            <person name="Johansson O.N."/>
            <person name="Kourtchenko O."/>
            <person name="Godhe A."/>
            <person name="Clarke A.K."/>
        </authorList>
    </citation>
    <scope>NUCLEOTIDE SEQUENCE [LARGE SCALE GENOMIC DNA]</scope>
    <source>
        <strain evidence="3 4">SMR5</strain>
    </source>
</reference>
<evidence type="ECO:0000256" key="2">
    <source>
        <dbReference type="SAM" id="SignalP"/>
    </source>
</evidence>
<evidence type="ECO:0000313" key="4">
    <source>
        <dbReference type="Proteomes" id="UP000193100"/>
    </source>
</evidence>
<keyword evidence="1" id="KW-0175">Coiled coil</keyword>
<gene>
    <name evidence="3" type="ORF">MARSALSMR5_02541</name>
</gene>
<keyword evidence="2" id="KW-0732">Signal</keyword>
<name>A0A1W6KBB9_9GAMM</name>
<sequence>MKLFKYSLFVMCAAAASASNADQIRADDMVVQGNLCIGTDCIVNGEDFSNGALTLKENNLRIRWYDSTATAGGPVRQTFDGTYVDGEVGESWRLDANQSSNGGDNGLYISQMSVVDYPVYSDGSAPDYDCSGAAANPRPVIGTIPEGDPAEDSLNCSPYSEFLQLNVLAMNGSLNGGVSLGIGAEIADGEVRLGNAELKRRLVHVARAISNSDVLIKEQLDQGLFQAQQIRLNEIEALMTMAENELEVLEQEVAPSGSSGGGGGAASWLLLLLPLAALKFRNRKTLA</sequence>
<dbReference type="RefSeq" id="WP_085681027.1">
    <property type="nucleotide sequence ID" value="NZ_CP020931.1"/>
</dbReference>
<dbReference type="EMBL" id="CP020931">
    <property type="protein sequence ID" value="ARM84602.1"/>
    <property type="molecule type" value="Genomic_DNA"/>
</dbReference>
<protein>
    <recommendedName>
        <fullName evidence="5">GlyGly-CTERM sorting domain-containing protein</fullName>
    </recommendedName>
</protein>
<evidence type="ECO:0000313" key="3">
    <source>
        <dbReference type="EMBL" id="ARM84602.1"/>
    </source>
</evidence>
<evidence type="ECO:0008006" key="5">
    <source>
        <dbReference type="Google" id="ProtNLM"/>
    </source>
</evidence>
<dbReference type="GeneID" id="77256478"/>
<organism evidence="3 4">
    <name type="scientific">Marinobacter salarius</name>
    <dbReference type="NCBI Taxonomy" id="1420917"/>
    <lineage>
        <taxon>Bacteria</taxon>
        <taxon>Pseudomonadati</taxon>
        <taxon>Pseudomonadota</taxon>
        <taxon>Gammaproteobacteria</taxon>
        <taxon>Pseudomonadales</taxon>
        <taxon>Marinobacteraceae</taxon>
        <taxon>Marinobacter</taxon>
    </lineage>
</organism>
<feature type="chain" id="PRO_5012416186" description="GlyGly-CTERM sorting domain-containing protein" evidence="2">
    <location>
        <begin position="22"/>
        <end position="287"/>
    </location>
</feature>
<dbReference type="AlphaFoldDB" id="A0A1W6KBB9"/>
<evidence type="ECO:0000256" key="1">
    <source>
        <dbReference type="SAM" id="Coils"/>
    </source>
</evidence>
<proteinExistence type="predicted"/>
<accession>A0A1W6KBB9</accession>
<feature type="coiled-coil region" evidence="1">
    <location>
        <begin position="225"/>
        <end position="252"/>
    </location>
</feature>